<keyword evidence="2" id="KW-1185">Reference proteome</keyword>
<evidence type="ECO:0000313" key="2">
    <source>
        <dbReference type="Proteomes" id="UP000290985"/>
    </source>
</evidence>
<gene>
    <name evidence="1" type="ORF">NCTC10181_00516</name>
</gene>
<dbReference type="Pfam" id="PF19503">
    <property type="entry name" value="DUF6037"/>
    <property type="match status" value="1"/>
</dbReference>
<dbReference type="KEGG" id="mcit:NCTC10181_00516"/>
<dbReference type="Proteomes" id="UP000290985">
    <property type="component" value="Chromosome"/>
</dbReference>
<evidence type="ECO:0000313" key="1">
    <source>
        <dbReference type="EMBL" id="VEU74658.1"/>
    </source>
</evidence>
<dbReference type="InterPro" id="IPR046100">
    <property type="entry name" value="DUF6037"/>
</dbReference>
<name>A0A449B230_9BACT</name>
<dbReference type="EMBL" id="LR215036">
    <property type="protein sequence ID" value="VEU74658.1"/>
    <property type="molecule type" value="Genomic_DNA"/>
</dbReference>
<dbReference type="RefSeq" id="WP_129725467.1">
    <property type="nucleotide sequence ID" value="NZ_LR215036.1"/>
</dbReference>
<dbReference type="OrthoDB" id="9802617at2"/>
<sequence>MNINIIKLIDDMNYKEIKTVYFKFNYKNLKYYVSLKKLDNLEPRFRKDSLYKLTFSKREDISKEFICESEGKFIWIGWERFNEFREYFGIELKDTKTNLIKNFASYFFSNIPNKVPEANKDIEKFLNLSKSDSIASDDPRKIYCIGVRRNSKGRKRTEFNLVKTKLLKEKLYNYFKDDDSISFLYSRFIEHNKTVNEILDAFTKKLKK</sequence>
<dbReference type="AlphaFoldDB" id="A0A449B230"/>
<protein>
    <submittedName>
        <fullName evidence="1">Uncharacterized protein</fullName>
    </submittedName>
</protein>
<accession>A0A449B230</accession>
<organism evidence="1 2">
    <name type="scientific">Mycoplasmopsis citelli</name>
    <dbReference type="NCBI Taxonomy" id="171281"/>
    <lineage>
        <taxon>Bacteria</taxon>
        <taxon>Bacillati</taxon>
        <taxon>Mycoplasmatota</taxon>
        <taxon>Mycoplasmoidales</taxon>
        <taxon>Metamycoplasmataceae</taxon>
        <taxon>Mycoplasmopsis</taxon>
    </lineage>
</organism>
<proteinExistence type="predicted"/>
<reference evidence="1 2" key="1">
    <citation type="submission" date="2019-01" db="EMBL/GenBank/DDBJ databases">
        <authorList>
            <consortium name="Pathogen Informatics"/>
        </authorList>
    </citation>
    <scope>NUCLEOTIDE SEQUENCE [LARGE SCALE GENOMIC DNA]</scope>
    <source>
        <strain evidence="1 2">NCTC10181</strain>
    </source>
</reference>